<dbReference type="GeneID" id="19241142"/>
<dbReference type="PANTHER" id="PTHR24148">
    <property type="entry name" value="ANKYRIN REPEAT DOMAIN-CONTAINING PROTEIN 39 HOMOLOG-RELATED"/>
    <property type="match status" value="1"/>
</dbReference>
<gene>
    <name evidence="2" type="ORF">EPUS_06198</name>
</gene>
<dbReference type="PANTHER" id="PTHR24148:SF73">
    <property type="entry name" value="HET DOMAIN PROTEIN (AFU_ORTHOLOGUE AFUA_8G01020)"/>
    <property type="match status" value="1"/>
</dbReference>
<sequence>MSATFVYSPLPQGYIRLLQAKHRCNGAVLYEFQSKLLDESLRFRAISYTWGSPALTQSITCNGQKLLITRSVFELLSSAVISSLCDELPIWIDAICINQRDDTEKAHQVRNMDTLYSLAEEVILWLGPPSSDSDLAMDTICALSEKKGVISRKNLSQFARSGEVLEKCGLAGAGEEVRSALGSLLYREWFRRLWIFQEVVLARKGQIVCGSKVLPWDDFSSATSALARLQVHQFSIIYPDVVAGLRGLEAIQEMEAAAEARKYEGRDLNPAFLLDLARRRAVTEPRDRVYGILGLASPRLRDKITVDYSQRDLSALYRLYVECGKACLEEDTSLSVLYMLSGTEKNPALPSWCPDFGSPPSRNFYMFPGWKAGIPTAPLEEELPSAWFEPEEDDLYAPGCRVDIVDQVVDSTFCWSSLERDAEESSTEDAASNLIWESECLAISGLTPAERDEAPPLSYLLTLCEGYLSSFENDPDIIREAYQRIRSLWRNAGQSIPPEDVKQRIRTATYAFQSRLMHNCLGRKFFTSNAGRIGVGPPETQTGDHVYILYGAGPLYLLRFTDEASRVLGNVYIHELMNLDETPEEAKEENEIVVIN</sequence>
<dbReference type="InterPro" id="IPR052895">
    <property type="entry name" value="HetReg/Transcr_Mod"/>
</dbReference>
<name>U1GS21_ENDPU</name>
<reference evidence="3" key="1">
    <citation type="journal article" date="2014" name="BMC Genomics">
        <title>Genome characteristics reveal the impact of lichenization on lichen-forming fungus Endocarpon pusillum Hedwig (Verrucariales, Ascomycota).</title>
        <authorList>
            <person name="Wang Y.-Y."/>
            <person name="Liu B."/>
            <person name="Zhang X.-Y."/>
            <person name="Zhou Q.-M."/>
            <person name="Zhang T."/>
            <person name="Li H."/>
            <person name="Yu Y.-F."/>
            <person name="Zhang X.-L."/>
            <person name="Hao X.-Y."/>
            <person name="Wang M."/>
            <person name="Wang L."/>
            <person name="Wei J.-C."/>
        </authorList>
    </citation>
    <scope>NUCLEOTIDE SEQUENCE [LARGE SCALE GENOMIC DNA]</scope>
    <source>
        <strain evidence="3">Z07020 / HMAS-L-300199</strain>
    </source>
</reference>
<evidence type="ECO:0000313" key="2">
    <source>
        <dbReference type="EMBL" id="ERF75158.1"/>
    </source>
</evidence>
<dbReference type="EMBL" id="KE720818">
    <property type="protein sequence ID" value="ERF75158.1"/>
    <property type="molecule type" value="Genomic_DNA"/>
</dbReference>
<dbReference type="Proteomes" id="UP000019373">
    <property type="component" value="Unassembled WGS sequence"/>
</dbReference>
<dbReference type="InterPro" id="IPR010730">
    <property type="entry name" value="HET"/>
</dbReference>
<dbReference type="RefSeq" id="XP_007787505.1">
    <property type="nucleotide sequence ID" value="XM_007789315.1"/>
</dbReference>
<evidence type="ECO:0000259" key="1">
    <source>
        <dbReference type="Pfam" id="PF06985"/>
    </source>
</evidence>
<organism evidence="2 3">
    <name type="scientific">Endocarpon pusillum (strain Z07020 / HMAS-L-300199)</name>
    <name type="common">Lichen-forming fungus</name>
    <dbReference type="NCBI Taxonomy" id="1263415"/>
    <lineage>
        <taxon>Eukaryota</taxon>
        <taxon>Fungi</taxon>
        <taxon>Dikarya</taxon>
        <taxon>Ascomycota</taxon>
        <taxon>Pezizomycotina</taxon>
        <taxon>Eurotiomycetes</taxon>
        <taxon>Chaetothyriomycetidae</taxon>
        <taxon>Verrucariales</taxon>
        <taxon>Verrucariaceae</taxon>
        <taxon>Endocarpon</taxon>
    </lineage>
</organism>
<dbReference type="HOGENOM" id="CLU_004184_7_2_1"/>
<dbReference type="eggNOG" id="ENOG502RS4X">
    <property type="taxonomic scope" value="Eukaryota"/>
</dbReference>
<evidence type="ECO:0000313" key="3">
    <source>
        <dbReference type="Proteomes" id="UP000019373"/>
    </source>
</evidence>
<keyword evidence="3" id="KW-1185">Reference proteome</keyword>
<protein>
    <recommendedName>
        <fullName evidence="1">Heterokaryon incompatibility domain-containing protein</fullName>
    </recommendedName>
</protein>
<dbReference type="Pfam" id="PF06985">
    <property type="entry name" value="HET"/>
    <property type="match status" value="1"/>
</dbReference>
<proteinExistence type="predicted"/>
<dbReference type="OrthoDB" id="4850726at2759"/>
<accession>U1GS21</accession>
<dbReference type="OMA" id="MAIVPCH"/>
<feature type="domain" description="Heterokaryon incompatibility" evidence="1">
    <location>
        <begin position="43"/>
        <end position="198"/>
    </location>
</feature>
<dbReference type="AlphaFoldDB" id="U1GS21"/>